<dbReference type="InterPro" id="IPR013149">
    <property type="entry name" value="ADH-like_C"/>
</dbReference>
<dbReference type="InterPro" id="IPR047109">
    <property type="entry name" value="CAD-like"/>
</dbReference>
<keyword evidence="2 5" id="KW-0479">Metal-binding</keyword>
<dbReference type="EMBL" id="FUZZ01000005">
    <property type="protein sequence ID" value="SKD09454.1"/>
    <property type="molecule type" value="Genomic_DNA"/>
</dbReference>
<name>A0A1T5P9P4_9BACT</name>
<dbReference type="GO" id="GO:0008270">
    <property type="term" value="F:zinc ion binding"/>
    <property type="evidence" value="ECO:0007669"/>
    <property type="project" value="InterPro"/>
</dbReference>
<dbReference type="SUPFAM" id="SSF50129">
    <property type="entry name" value="GroES-like"/>
    <property type="match status" value="1"/>
</dbReference>
<evidence type="ECO:0000256" key="2">
    <source>
        <dbReference type="ARBA" id="ARBA00022723"/>
    </source>
</evidence>
<dbReference type="Pfam" id="PF08240">
    <property type="entry name" value="ADH_N"/>
    <property type="match status" value="1"/>
</dbReference>
<evidence type="ECO:0000256" key="5">
    <source>
        <dbReference type="RuleBase" id="RU361277"/>
    </source>
</evidence>
<dbReference type="Proteomes" id="UP000190166">
    <property type="component" value="Unassembled WGS sequence"/>
</dbReference>
<dbReference type="PROSITE" id="PS00059">
    <property type="entry name" value="ADH_ZINC"/>
    <property type="match status" value="1"/>
</dbReference>
<dbReference type="InterPro" id="IPR011032">
    <property type="entry name" value="GroES-like_sf"/>
</dbReference>
<sequence length="333" mass="36528">MKIKAFGIKEKGGKAEPFYYERNVGANEVRVKIIYCAIARGDVQFISDDWGDTKFPLVPGHEIVGIVEETGANVAGLKVGDRVGIGYQQEACFDCEFCKAGNEQFCTQQKVIGVHCYGGLAEYIVVDNRFAFKLPPALHQVGSVPLLSSGLTVYSGIMKAQLPANSVVGVLGAGGLGHLAIQFLNKMGHQVYAFSHSPEKKEMINQLGAEFVLTSNPNNLTAINKKFDFIISTLNVPYDLEGFLKILKPQGKFCIVATPLEKQPINLGLLYDYAQRTIYGNYVGSRRNMIDMLDFAAKHNIESAVDVMPFSQVNEAIEKVRIGKGGIRLVLEN</sequence>
<dbReference type="SMART" id="SM00829">
    <property type="entry name" value="PKS_ER"/>
    <property type="match status" value="1"/>
</dbReference>
<evidence type="ECO:0000256" key="4">
    <source>
        <dbReference type="ARBA" id="ARBA00023002"/>
    </source>
</evidence>
<dbReference type="FunFam" id="3.40.50.720:FF:000022">
    <property type="entry name" value="Cinnamyl alcohol dehydrogenase"/>
    <property type="match status" value="1"/>
</dbReference>
<dbReference type="Pfam" id="PF00107">
    <property type="entry name" value="ADH_zinc_N"/>
    <property type="match status" value="1"/>
</dbReference>
<proteinExistence type="inferred from homology"/>
<evidence type="ECO:0000256" key="3">
    <source>
        <dbReference type="ARBA" id="ARBA00022833"/>
    </source>
</evidence>
<evidence type="ECO:0000313" key="8">
    <source>
        <dbReference type="Proteomes" id="UP000190166"/>
    </source>
</evidence>
<dbReference type="Gene3D" id="3.40.50.720">
    <property type="entry name" value="NAD(P)-binding Rossmann-like Domain"/>
    <property type="match status" value="1"/>
</dbReference>
<organism evidence="7 8">
    <name type="scientific">Chitinophaga ginsengisegetis</name>
    <dbReference type="NCBI Taxonomy" id="393003"/>
    <lineage>
        <taxon>Bacteria</taxon>
        <taxon>Pseudomonadati</taxon>
        <taxon>Bacteroidota</taxon>
        <taxon>Chitinophagia</taxon>
        <taxon>Chitinophagales</taxon>
        <taxon>Chitinophagaceae</taxon>
        <taxon>Chitinophaga</taxon>
    </lineage>
</organism>
<protein>
    <submittedName>
        <fullName evidence="7">Uncharacterized zinc-type alcohol dehydrogenase-like protein</fullName>
    </submittedName>
</protein>
<dbReference type="AlphaFoldDB" id="A0A1T5P9P4"/>
<reference evidence="7 8" key="1">
    <citation type="submission" date="2017-02" db="EMBL/GenBank/DDBJ databases">
        <authorList>
            <person name="Peterson S.W."/>
        </authorList>
    </citation>
    <scope>NUCLEOTIDE SEQUENCE [LARGE SCALE GENOMIC DNA]</scope>
    <source>
        <strain evidence="7 8">DSM 18108</strain>
    </source>
</reference>
<dbReference type="InterPro" id="IPR013154">
    <property type="entry name" value="ADH-like_N"/>
</dbReference>
<dbReference type="GO" id="GO:0008106">
    <property type="term" value="F:alcohol dehydrogenase (NADP+) activity"/>
    <property type="evidence" value="ECO:0007669"/>
    <property type="project" value="UniProtKB-ARBA"/>
</dbReference>
<keyword evidence="4" id="KW-0560">Oxidoreductase</keyword>
<accession>A0A1T5P9P4</accession>
<evidence type="ECO:0000313" key="7">
    <source>
        <dbReference type="EMBL" id="SKD09454.1"/>
    </source>
</evidence>
<dbReference type="RefSeq" id="WP_079472619.1">
    <property type="nucleotide sequence ID" value="NZ_FUZZ01000005.1"/>
</dbReference>
<dbReference type="CDD" id="cd05283">
    <property type="entry name" value="CAD1"/>
    <property type="match status" value="1"/>
</dbReference>
<dbReference type="Gene3D" id="3.90.180.10">
    <property type="entry name" value="Medium-chain alcohol dehydrogenases, catalytic domain"/>
    <property type="match status" value="1"/>
</dbReference>
<dbReference type="STRING" id="393003.SAMN05660461_5343"/>
<dbReference type="InterPro" id="IPR036291">
    <property type="entry name" value="NAD(P)-bd_dom_sf"/>
</dbReference>
<dbReference type="InterPro" id="IPR020843">
    <property type="entry name" value="ER"/>
</dbReference>
<keyword evidence="3 5" id="KW-0862">Zinc</keyword>
<dbReference type="PANTHER" id="PTHR42683">
    <property type="entry name" value="ALDEHYDE REDUCTASE"/>
    <property type="match status" value="1"/>
</dbReference>
<comment type="similarity">
    <text evidence="5">Belongs to the zinc-containing alcohol dehydrogenase family.</text>
</comment>
<dbReference type="SUPFAM" id="SSF51735">
    <property type="entry name" value="NAD(P)-binding Rossmann-fold domains"/>
    <property type="match status" value="1"/>
</dbReference>
<evidence type="ECO:0000256" key="1">
    <source>
        <dbReference type="ARBA" id="ARBA00001947"/>
    </source>
</evidence>
<comment type="cofactor">
    <cofactor evidence="1 5">
        <name>Zn(2+)</name>
        <dbReference type="ChEBI" id="CHEBI:29105"/>
    </cofactor>
</comment>
<dbReference type="InterPro" id="IPR002328">
    <property type="entry name" value="ADH_Zn_CS"/>
</dbReference>
<evidence type="ECO:0000259" key="6">
    <source>
        <dbReference type="SMART" id="SM00829"/>
    </source>
</evidence>
<feature type="domain" description="Enoyl reductase (ER)" evidence="6">
    <location>
        <begin position="13"/>
        <end position="331"/>
    </location>
</feature>
<keyword evidence="8" id="KW-1185">Reference proteome</keyword>
<gene>
    <name evidence="7" type="ORF">SAMN05660461_5343</name>
</gene>